<dbReference type="InterPro" id="IPR001138">
    <property type="entry name" value="Zn2Cys6_DnaBD"/>
</dbReference>
<feature type="region of interest" description="Disordered" evidence="3">
    <location>
        <begin position="1"/>
        <end position="45"/>
    </location>
</feature>
<feature type="domain" description="Zn(2)-C6 fungal-type" evidence="4">
    <location>
        <begin position="95"/>
        <end position="127"/>
    </location>
</feature>
<dbReference type="SMART" id="SM00066">
    <property type="entry name" value="GAL4"/>
    <property type="match status" value="1"/>
</dbReference>
<feature type="compositionally biased region" description="Polar residues" evidence="3">
    <location>
        <begin position="860"/>
        <end position="880"/>
    </location>
</feature>
<feature type="non-terminal residue" evidence="5">
    <location>
        <position position="1027"/>
    </location>
</feature>
<sequence length="1027" mass="113981">VSRSQVDIGAEAASTPLPPGHHHPGTPLPPRFPNPQPLSRRPLEAQSRPFHRFFIVIRRKAESRPDPNPHSMNIDTMDPNKPRAATKARKRAAKACLSCRARKVRCDVSQRGMPCMNCYLDNDTCVVADRASCQVTIPPYEPSVNDASESRNGYMATENDYDDDTSPSTQAQAQAPPAFDIGQGQASLPGFGNNFGTQDRAHPPQAGVERNQSDMSSISSLFPSTNASWAGNGQRQSSTDITYSYYPFLSINNLHNLLPQDVNYLESQGCLRIPTPEILDEFVRQYFLHVHPLMPVINEGDFWEMYGQCGFGGSGERMSLLVFQSMLFVACNFVSKEKVKALGFSSSRVARATLYRRCKLLYDFESESSMIYLAQTAIMLSQWSPNFTQAFKKANSTWLSAAIQHAKNAEAHHYSALPSFSPVISPLQYKKQNVLKRLWWCCIVRDRILPLGMRRSLKITRSHFDFSSSPTFGYRDMADEVERSKVYDSATKKCVVEIFVQIVELCTVLTDLIMMVFPLDDSPGWGKKIGPDETVKVRECKQALRRWYASTVQKFPMFGGCGVPRTAVTRGTGPHHESAILYTNMMYMYYHSSWVALSHHEVLQTAVTAVTPNLTSNLREFSTIYENRHELQEAASGVTECLQEVIQLKLARWLPISAVPCTALPLVLHIIDVKLSSFRRSQPSPDELVKQNRLNVLVEAMKTYTPQYDGCDYVSETIRHIMTLAQLDTPTPLPATSTTSTISNWTDILASQPGCYLRLAMTMDLSFAKGRLPEESDFPASLRGLFTAGRNPVRALLRGNPKMSPSVIPPFASASHQQMFSLSNPYTVLGEHHHHQQLQHQHQRTPSVSTFVPPAPGTVHSLSSDETESPTNSLDEDGNTTATRNAVSAAHMNGTMSGRDLISRPCHENMMMLDNFAASDLEVEDIAGEILAAQFLRQSNEYGSLGATSGVGAARGGGNIEEVGHNDDQAAGSSNDEEATMGGMETWFDNAWGTKATRASRTARRPRSFGMPWAMEESSAVQEICVI</sequence>
<evidence type="ECO:0000256" key="2">
    <source>
        <dbReference type="ARBA" id="ARBA00023242"/>
    </source>
</evidence>
<dbReference type="CDD" id="cd00067">
    <property type="entry name" value="GAL4"/>
    <property type="match status" value="1"/>
</dbReference>
<dbReference type="PANTHER" id="PTHR47425:SF2">
    <property type="entry name" value="FARB-RELATED"/>
    <property type="match status" value="1"/>
</dbReference>
<dbReference type="Pfam" id="PF00172">
    <property type="entry name" value="Zn_clus"/>
    <property type="match status" value="1"/>
</dbReference>
<feature type="non-terminal residue" evidence="5">
    <location>
        <position position="1"/>
    </location>
</feature>
<evidence type="ECO:0000313" key="6">
    <source>
        <dbReference type="Proteomes" id="UP001391051"/>
    </source>
</evidence>
<dbReference type="InterPro" id="IPR007219">
    <property type="entry name" value="XnlR_reg_dom"/>
</dbReference>
<keyword evidence="6" id="KW-1185">Reference proteome</keyword>
<evidence type="ECO:0000256" key="3">
    <source>
        <dbReference type="SAM" id="MobiDB-lite"/>
    </source>
</evidence>
<dbReference type="SUPFAM" id="SSF57701">
    <property type="entry name" value="Zn2/Cys6 DNA-binding domain"/>
    <property type="match status" value="1"/>
</dbReference>
<dbReference type="GeneID" id="92072786"/>
<feature type="region of interest" description="Disordered" evidence="3">
    <location>
        <begin position="144"/>
        <end position="173"/>
    </location>
</feature>
<dbReference type="Gene3D" id="4.10.240.10">
    <property type="entry name" value="Zn(2)-C6 fungal-type DNA-binding domain"/>
    <property type="match status" value="1"/>
</dbReference>
<feature type="region of interest" description="Disordered" evidence="3">
    <location>
        <begin position="59"/>
        <end position="81"/>
    </location>
</feature>
<keyword evidence="2" id="KW-0539">Nucleus</keyword>
<dbReference type="RefSeq" id="XP_066704788.1">
    <property type="nucleotide sequence ID" value="XM_066839724.1"/>
</dbReference>
<organism evidence="5 6">
    <name type="scientific">Apiospora aurea</name>
    <dbReference type="NCBI Taxonomy" id="335848"/>
    <lineage>
        <taxon>Eukaryota</taxon>
        <taxon>Fungi</taxon>
        <taxon>Dikarya</taxon>
        <taxon>Ascomycota</taxon>
        <taxon>Pezizomycotina</taxon>
        <taxon>Sordariomycetes</taxon>
        <taxon>Xylariomycetidae</taxon>
        <taxon>Amphisphaeriales</taxon>
        <taxon>Apiosporaceae</taxon>
        <taxon>Apiospora</taxon>
    </lineage>
</organism>
<evidence type="ECO:0000313" key="5">
    <source>
        <dbReference type="EMBL" id="KAK7962677.1"/>
    </source>
</evidence>
<feature type="compositionally biased region" description="Pro residues" evidence="3">
    <location>
        <begin position="26"/>
        <end position="36"/>
    </location>
</feature>
<dbReference type="InterPro" id="IPR052761">
    <property type="entry name" value="Fungal_Detox/Toxin_TFs"/>
</dbReference>
<dbReference type="PROSITE" id="PS00463">
    <property type="entry name" value="ZN2_CY6_FUNGAL_1"/>
    <property type="match status" value="1"/>
</dbReference>
<dbReference type="PROSITE" id="PS50048">
    <property type="entry name" value="ZN2_CY6_FUNGAL_2"/>
    <property type="match status" value="1"/>
</dbReference>
<dbReference type="Pfam" id="PF04082">
    <property type="entry name" value="Fungal_trans"/>
    <property type="match status" value="1"/>
</dbReference>
<dbReference type="PANTHER" id="PTHR47425">
    <property type="entry name" value="FARB-RELATED"/>
    <property type="match status" value="1"/>
</dbReference>
<gene>
    <name evidence="5" type="ORF">PG986_003502</name>
</gene>
<feature type="region of interest" description="Disordered" evidence="3">
    <location>
        <begin position="190"/>
        <end position="217"/>
    </location>
</feature>
<dbReference type="Proteomes" id="UP001391051">
    <property type="component" value="Unassembled WGS sequence"/>
</dbReference>
<proteinExistence type="predicted"/>
<accession>A0ABR1QRV4</accession>
<evidence type="ECO:0000259" key="4">
    <source>
        <dbReference type="PROSITE" id="PS50048"/>
    </source>
</evidence>
<dbReference type="CDD" id="cd12148">
    <property type="entry name" value="fungal_TF_MHR"/>
    <property type="match status" value="1"/>
</dbReference>
<evidence type="ECO:0000256" key="1">
    <source>
        <dbReference type="ARBA" id="ARBA00022723"/>
    </source>
</evidence>
<reference evidence="5 6" key="1">
    <citation type="submission" date="2023-01" db="EMBL/GenBank/DDBJ databases">
        <title>Analysis of 21 Apiospora genomes using comparative genomics revels a genus with tremendous synthesis potential of carbohydrate active enzymes and secondary metabolites.</title>
        <authorList>
            <person name="Sorensen T."/>
        </authorList>
    </citation>
    <scope>NUCLEOTIDE SEQUENCE [LARGE SCALE GENOMIC DNA]</scope>
    <source>
        <strain evidence="5 6">CBS 24483</strain>
    </source>
</reference>
<feature type="compositionally biased region" description="Basic residues" evidence="3">
    <location>
        <begin position="832"/>
        <end position="843"/>
    </location>
</feature>
<comment type="caution">
    <text evidence="5">The sequence shown here is derived from an EMBL/GenBank/DDBJ whole genome shotgun (WGS) entry which is preliminary data.</text>
</comment>
<dbReference type="EMBL" id="JAQQWE010000002">
    <property type="protein sequence ID" value="KAK7962677.1"/>
    <property type="molecule type" value="Genomic_DNA"/>
</dbReference>
<protein>
    <recommendedName>
        <fullName evidence="4">Zn(2)-C6 fungal-type domain-containing protein</fullName>
    </recommendedName>
</protein>
<dbReference type="InterPro" id="IPR036864">
    <property type="entry name" value="Zn2-C6_fun-type_DNA-bd_sf"/>
</dbReference>
<keyword evidence="1" id="KW-0479">Metal-binding</keyword>
<name>A0ABR1QRV4_9PEZI</name>
<feature type="region of interest" description="Disordered" evidence="3">
    <location>
        <begin position="832"/>
        <end position="880"/>
    </location>
</feature>